<comment type="caution">
    <text evidence="2">The sequence shown here is derived from an EMBL/GenBank/DDBJ whole genome shotgun (WGS) entry which is preliminary data.</text>
</comment>
<keyword evidence="3" id="KW-1185">Reference proteome</keyword>
<protein>
    <submittedName>
        <fullName evidence="2">Uncharacterized protein</fullName>
    </submittedName>
</protein>
<evidence type="ECO:0000313" key="2">
    <source>
        <dbReference type="EMBL" id="KAK1308011.1"/>
    </source>
</evidence>
<organism evidence="2 3">
    <name type="scientific">Acorus calamus</name>
    <name type="common">Sweet flag</name>
    <dbReference type="NCBI Taxonomy" id="4465"/>
    <lineage>
        <taxon>Eukaryota</taxon>
        <taxon>Viridiplantae</taxon>
        <taxon>Streptophyta</taxon>
        <taxon>Embryophyta</taxon>
        <taxon>Tracheophyta</taxon>
        <taxon>Spermatophyta</taxon>
        <taxon>Magnoliopsida</taxon>
        <taxon>Liliopsida</taxon>
        <taxon>Acoraceae</taxon>
        <taxon>Acorus</taxon>
    </lineage>
</organism>
<dbReference type="Pfam" id="PF24068">
    <property type="entry name" value="TPD1_C"/>
    <property type="match status" value="1"/>
</dbReference>
<dbReference type="EMBL" id="JAUJYO010000009">
    <property type="protein sequence ID" value="KAK1308011.1"/>
    <property type="molecule type" value="Genomic_DNA"/>
</dbReference>
<keyword evidence="1" id="KW-0732">Signal</keyword>
<proteinExistence type="predicted"/>
<evidence type="ECO:0000256" key="1">
    <source>
        <dbReference type="ARBA" id="ARBA00022729"/>
    </source>
</evidence>
<accession>A0AAV9E4I7</accession>
<dbReference type="InterPro" id="IPR040361">
    <property type="entry name" value="TPD1"/>
</dbReference>
<reference evidence="2" key="1">
    <citation type="journal article" date="2023" name="Nat. Commun.">
        <title>Diploid and tetraploid genomes of Acorus and the evolution of monocots.</title>
        <authorList>
            <person name="Ma L."/>
            <person name="Liu K.W."/>
            <person name="Li Z."/>
            <person name="Hsiao Y.Y."/>
            <person name="Qi Y."/>
            <person name="Fu T."/>
            <person name="Tang G.D."/>
            <person name="Zhang D."/>
            <person name="Sun W.H."/>
            <person name="Liu D.K."/>
            <person name="Li Y."/>
            <person name="Chen G.Z."/>
            <person name="Liu X.D."/>
            <person name="Liao X.Y."/>
            <person name="Jiang Y.T."/>
            <person name="Yu X."/>
            <person name="Hao Y."/>
            <person name="Huang J."/>
            <person name="Zhao X.W."/>
            <person name="Ke S."/>
            <person name="Chen Y.Y."/>
            <person name="Wu W.L."/>
            <person name="Hsu J.L."/>
            <person name="Lin Y.F."/>
            <person name="Huang M.D."/>
            <person name="Li C.Y."/>
            <person name="Huang L."/>
            <person name="Wang Z.W."/>
            <person name="Zhao X."/>
            <person name="Zhong W.Y."/>
            <person name="Peng D.H."/>
            <person name="Ahmad S."/>
            <person name="Lan S."/>
            <person name="Zhang J.S."/>
            <person name="Tsai W.C."/>
            <person name="Van de Peer Y."/>
            <person name="Liu Z.J."/>
        </authorList>
    </citation>
    <scope>NUCLEOTIDE SEQUENCE</scope>
    <source>
        <strain evidence="2">CP</strain>
    </source>
</reference>
<gene>
    <name evidence="2" type="ORF">QJS10_CPA09g00254</name>
</gene>
<dbReference type="AlphaFoldDB" id="A0AAV9E4I7"/>
<dbReference type="Proteomes" id="UP001180020">
    <property type="component" value="Unassembled WGS sequence"/>
</dbReference>
<reference evidence="2" key="2">
    <citation type="submission" date="2023-06" db="EMBL/GenBank/DDBJ databases">
        <authorList>
            <person name="Ma L."/>
            <person name="Liu K.-W."/>
            <person name="Li Z."/>
            <person name="Hsiao Y.-Y."/>
            <person name="Qi Y."/>
            <person name="Fu T."/>
            <person name="Tang G."/>
            <person name="Zhang D."/>
            <person name="Sun W.-H."/>
            <person name="Liu D.-K."/>
            <person name="Li Y."/>
            <person name="Chen G.-Z."/>
            <person name="Liu X.-D."/>
            <person name="Liao X.-Y."/>
            <person name="Jiang Y.-T."/>
            <person name="Yu X."/>
            <person name="Hao Y."/>
            <person name="Huang J."/>
            <person name="Zhao X.-W."/>
            <person name="Ke S."/>
            <person name="Chen Y.-Y."/>
            <person name="Wu W.-L."/>
            <person name="Hsu J.-L."/>
            <person name="Lin Y.-F."/>
            <person name="Huang M.-D."/>
            <person name="Li C.-Y."/>
            <person name="Huang L."/>
            <person name="Wang Z.-W."/>
            <person name="Zhao X."/>
            <person name="Zhong W.-Y."/>
            <person name="Peng D.-H."/>
            <person name="Ahmad S."/>
            <person name="Lan S."/>
            <person name="Zhang J.-S."/>
            <person name="Tsai W.-C."/>
            <person name="Van De Peer Y."/>
            <person name="Liu Z.-J."/>
        </authorList>
    </citation>
    <scope>NUCLEOTIDE SEQUENCE</scope>
    <source>
        <strain evidence="2">CP</strain>
        <tissue evidence="2">Leaves</tissue>
    </source>
</reference>
<name>A0AAV9E4I7_ACOCL</name>
<sequence length="63" mass="6609">MINGGSSSLSEIVVNCGTFASTLFINPNVFKRIGNTNTCMVNGGDLMAPGKTAANTTWNIISR</sequence>
<evidence type="ECO:0000313" key="3">
    <source>
        <dbReference type="Proteomes" id="UP001180020"/>
    </source>
</evidence>